<evidence type="ECO:0000256" key="1">
    <source>
        <dbReference type="SAM" id="MobiDB-lite"/>
    </source>
</evidence>
<reference evidence="2" key="1">
    <citation type="submission" date="2023-10" db="EMBL/GenBank/DDBJ databases">
        <title>Genome assembly of Pristionchus species.</title>
        <authorList>
            <person name="Yoshida K."/>
            <person name="Sommer R.J."/>
        </authorList>
    </citation>
    <scope>NUCLEOTIDE SEQUENCE</scope>
    <source>
        <strain evidence="2">RS5133</strain>
    </source>
</reference>
<organism evidence="2 3">
    <name type="scientific">Pristionchus fissidentatus</name>
    <dbReference type="NCBI Taxonomy" id="1538716"/>
    <lineage>
        <taxon>Eukaryota</taxon>
        <taxon>Metazoa</taxon>
        <taxon>Ecdysozoa</taxon>
        <taxon>Nematoda</taxon>
        <taxon>Chromadorea</taxon>
        <taxon>Rhabditida</taxon>
        <taxon>Rhabditina</taxon>
        <taxon>Diplogasteromorpha</taxon>
        <taxon>Diplogasteroidea</taxon>
        <taxon>Neodiplogasteridae</taxon>
        <taxon>Pristionchus</taxon>
    </lineage>
</organism>
<accession>A0AAV5WFP3</accession>
<protein>
    <submittedName>
        <fullName evidence="2">Uncharacterized protein</fullName>
    </submittedName>
</protein>
<proteinExistence type="predicted"/>
<evidence type="ECO:0000313" key="3">
    <source>
        <dbReference type="Proteomes" id="UP001432322"/>
    </source>
</evidence>
<evidence type="ECO:0000313" key="2">
    <source>
        <dbReference type="EMBL" id="GMT29295.1"/>
    </source>
</evidence>
<keyword evidence="3" id="KW-1185">Reference proteome</keyword>
<feature type="region of interest" description="Disordered" evidence="1">
    <location>
        <begin position="116"/>
        <end position="137"/>
    </location>
</feature>
<gene>
    <name evidence="2" type="ORF">PFISCL1PPCAC_20592</name>
</gene>
<dbReference type="Proteomes" id="UP001432322">
    <property type="component" value="Unassembled WGS sequence"/>
</dbReference>
<sequence length="137" mass="15304">MRGHRVLHTEICVFRYCRPATVPEWGNIGWLRYGTSETTVLLSHHDEIDGDWSSLDRSASECSTGTFGLRIERESNTSDARIDQITLFDLSECHRSISHNLPRVVGWQILDEDDSAAERSSAPSSSSSSHLSSVGIR</sequence>
<dbReference type="AlphaFoldDB" id="A0AAV5WFP3"/>
<dbReference type="EMBL" id="BTSY01000005">
    <property type="protein sequence ID" value="GMT29295.1"/>
    <property type="molecule type" value="Genomic_DNA"/>
</dbReference>
<name>A0AAV5WFP3_9BILA</name>
<comment type="caution">
    <text evidence="2">The sequence shown here is derived from an EMBL/GenBank/DDBJ whole genome shotgun (WGS) entry which is preliminary data.</text>
</comment>
<feature type="compositionally biased region" description="Low complexity" evidence="1">
    <location>
        <begin position="118"/>
        <end position="137"/>
    </location>
</feature>
<feature type="non-terminal residue" evidence="2">
    <location>
        <position position="137"/>
    </location>
</feature>